<evidence type="ECO:0008006" key="5">
    <source>
        <dbReference type="Google" id="ProtNLM"/>
    </source>
</evidence>
<feature type="region of interest" description="Disordered" evidence="1">
    <location>
        <begin position="97"/>
        <end position="123"/>
    </location>
</feature>
<evidence type="ECO:0000256" key="1">
    <source>
        <dbReference type="SAM" id="MobiDB-lite"/>
    </source>
</evidence>
<keyword evidence="2" id="KW-0732">Signal</keyword>
<evidence type="ECO:0000313" key="3">
    <source>
        <dbReference type="EMBL" id="MBH8557596.1"/>
    </source>
</evidence>
<evidence type="ECO:0000256" key="2">
    <source>
        <dbReference type="SAM" id="SignalP"/>
    </source>
</evidence>
<dbReference type="Proteomes" id="UP000625631">
    <property type="component" value="Unassembled WGS sequence"/>
</dbReference>
<feature type="chain" id="PRO_5047250038" description="TonB C-terminal domain-containing protein" evidence="2">
    <location>
        <begin position="23"/>
        <end position="641"/>
    </location>
</feature>
<sequence>MRHYYTLFLASLSLLLNLTACSPDTKSETRASRKSPPVAQNDTAAVTSSVGGGKPNADQQPAAARPGRNTVLAPAGEELAEDAPTLPPPSRRQLARFTRRQRRAATATPAPTPPVDTARPGAVAASVPAAASAADAAPTLPDGPKTAQVFRIRPDRDTVLYGTEGTVMRIPAGTFVQGTGRQSTAPDGMVEIRLREFYSMADILLERLTTMAGPKLLETGGMVQLSATTADGRECKLKPGSEFELGFPATRSIDGMQLYNGLATRDRGLNWKLAPQAKAVKHKEWKASQHWSKPHFKGGYANARHRLSKAIVYDQATAMRLNGYQAPGQLRRQLRHDGQRAPLVGTVQASFELSETGRVNDVYFRNATQADSALQAAVVQALRRLKASPTYLGMRRNSQATRSLMKVDVRFTADRRVLVDHLRWDRASTVALYQADQERKATGKGHLTNAQLQAAPLEAVTDELFKKRRANAKRYTVGTLLSEQLNYVKELAVFRIKVVASAQPLGAYNCDRPLPERLLARARGMARSVTQTSNIRAPKGGLDKLALVHLGLEHPDTKPADISLVLRDQRCVIRGDAKAGRVTFEQLADSTAATLIAIRREQGQLYLGLRDVVVSQRVEPPLQFRPVTVAELRAAVARFDL</sequence>
<name>A0ABS0Q4J7_9BACT</name>
<accession>A0ABS0Q4J7</accession>
<evidence type="ECO:0000313" key="4">
    <source>
        <dbReference type="Proteomes" id="UP000625631"/>
    </source>
</evidence>
<keyword evidence="4" id="KW-1185">Reference proteome</keyword>
<feature type="signal peptide" evidence="2">
    <location>
        <begin position="1"/>
        <end position="22"/>
    </location>
</feature>
<dbReference type="EMBL" id="JAEDAE010000002">
    <property type="protein sequence ID" value="MBH8557596.1"/>
    <property type="molecule type" value="Genomic_DNA"/>
</dbReference>
<feature type="compositionally biased region" description="Polar residues" evidence="1">
    <location>
        <begin position="38"/>
        <end position="49"/>
    </location>
</feature>
<organism evidence="3 4">
    <name type="scientific">Hymenobacter negativus</name>
    <dbReference type="NCBI Taxonomy" id="2795026"/>
    <lineage>
        <taxon>Bacteria</taxon>
        <taxon>Pseudomonadati</taxon>
        <taxon>Bacteroidota</taxon>
        <taxon>Cytophagia</taxon>
        <taxon>Cytophagales</taxon>
        <taxon>Hymenobacteraceae</taxon>
        <taxon>Hymenobacter</taxon>
    </lineage>
</organism>
<reference evidence="3 4" key="1">
    <citation type="submission" date="2020-12" db="EMBL/GenBank/DDBJ databases">
        <title>Hymenobacter sp.</title>
        <authorList>
            <person name="Kim M.K."/>
        </authorList>
    </citation>
    <scope>NUCLEOTIDE SEQUENCE [LARGE SCALE GENOMIC DNA]</scope>
    <source>
        <strain evidence="3 4">BT442</strain>
    </source>
</reference>
<gene>
    <name evidence="3" type="ORF">I7X13_06025</name>
</gene>
<feature type="compositionally biased region" description="Low complexity" evidence="1">
    <location>
        <begin position="104"/>
        <end position="123"/>
    </location>
</feature>
<protein>
    <recommendedName>
        <fullName evidence="5">TonB C-terminal domain-containing protein</fullName>
    </recommendedName>
</protein>
<dbReference type="RefSeq" id="WP_198074773.1">
    <property type="nucleotide sequence ID" value="NZ_JAEDAE010000002.1"/>
</dbReference>
<feature type="region of interest" description="Disordered" evidence="1">
    <location>
        <begin position="25"/>
        <end position="67"/>
    </location>
</feature>
<proteinExistence type="predicted"/>
<comment type="caution">
    <text evidence="3">The sequence shown here is derived from an EMBL/GenBank/DDBJ whole genome shotgun (WGS) entry which is preliminary data.</text>
</comment>